<evidence type="ECO:0000313" key="2">
    <source>
        <dbReference type="EMBL" id="VDN60922.1"/>
    </source>
</evidence>
<accession>A0A0N4UQU0</accession>
<protein>
    <submittedName>
        <fullName evidence="5">ShKT domain-containing protein</fullName>
    </submittedName>
</protein>
<keyword evidence="1" id="KW-0732">Signal</keyword>
<sequence length="114" mass="12155">MLFLLIALIFVRKGESGEGVQLNKCLAPGGVARPLPPPSACKDKDPVICSAIFSPRVPDIPLNAVATNPFRVNPNCQNVTVMANAEALCPSSCAVCCLTPEFNCQNYTMYPNSV</sequence>
<evidence type="ECO:0000256" key="1">
    <source>
        <dbReference type="SAM" id="SignalP"/>
    </source>
</evidence>
<dbReference type="AlphaFoldDB" id="A0A0N4UQU0"/>
<proteinExistence type="predicted"/>
<reference evidence="5" key="1">
    <citation type="submission" date="2017-02" db="UniProtKB">
        <authorList>
            <consortium name="WormBaseParasite"/>
        </authorList>
    </citation>
    <scope>IDENTIFICATION</scope>
</reference>
<feature type="signal peptide" evidence="1">
    <location>
        <begin position="1"/>
        <end position="16"/>
    </location>
</feature>
<reference evidence="2 4" key="2">
    <citation type="submission" date="2018-11" db="EMBL/GenBank/DDBJ databases">
        <authorList>
            <consortium name="Pathogen Informatics"/>
        </authorList>
    </citation>
    <scope>NUCLEOTIDE SEQUENCE [LARGE SCALE GENOMIC DNA]</scope>
</reference>
<dbReference type="EMBL" id="UYYG01001267">
    <property type="protein sequence ID" value="VDN60922.1"/>
    <property type="molecule type" value="Genomic_DNA"/>
</dbReference>
<organism evidence="3 5">
    <name type="scientific">Dracunculus medinensis</name>
    <name type="common">Guinea worm</name>
    <dbReference type="NCBI Taxonomy" id="318479"/>
    <lineage>
        <taxon>Eukaryota</taxon>
        <taxon>Metazoa</taxon>
        <taxon>Ecdysozoa</taxon>
        <taxon>Nematoda</taxon>
        <taxon>Chromadorea</taxon>
        <taxon>Rhabditida</taxon>
        <taxon>Spirurina</taxon>
        <taxon>Dracunculoidea</taxon>
        <taxon>Dracunculidae</taxon>
        <taxon>Dracunculus</taxon>
    </lineage>
</organism>
<dbReference type="Proteomes" id="UP000274756">
    <property type="component" value="Unassembled WGS sequence"/>
</dbReference>
<dbReference type="Proteomes" id="UP000038040">
    <property type="component" value="Unplaced"/>
</dbReference>
<feature type="chain" id="PRO_5041039590" evidence="1">
    <location>
        <begin position="17"/>
        <end position="114"/>
    </location>
</feature>
<gene>
    <name evidence="2" type="ORF">DME_LOCUS10895</name>
</gene>
<evidence type="ECO:0000313" key="5">
    <source>
        <dbReference type="WBParaSite" id="DME_0001039601-mRNA-1"/>
    </source>
</evidence>
<dbReference type="WBParaSite" id="DME_0001039601-mRNA-1">
    <property type="protein sequence ID" value="DME_0001039601-mRNA-1"/>
    <property type="gene ID" value="DME_0001039601"/>
</dbReference>
<evidence type="ECO:0000313" key="4">
    <source>
        <dbReference type="Proteomes" id="UP000274756"/>
    </source>
</evidence>
<evidence type="ECO:0000313" key="3">
    <source>
        <dbReference type="Proteomes" id="UP000038040"/>
    </source>
</evidence>
<keyword evidence="4" id="KW-1185">Reference proteome</keyword>
<name>A0A0N4UQU0_DRAME</name>